<dbReference type="PIRSF" id="PIRSF029063">
    <property type="entry name" value="IV_sec_VirJ"/>
    <property type="match status" value="1"/>
</dbReference>
<sequence>MRRYILVFLALFWCAAAVFADSNPALSNVPIDAGLLGKPRIILPTGPVRGEVFLFSDKEGWGADEDILAASLQSKQMIVVGIDTKTLLATLNARPANDCIYLVSDIEALSRQIQRAIDDTHYQSPIIAGMRTSGALVLAIAAQTPDATIKQTVAIDPTIALPLVKPLCTDAPRVSVSGGSIYGLSPHGLRNPVDVGYTAAASTDGRTHVLELKKQGFAIQTKDLTENPHQAVLSAVDRALSVAVASDHSVGDLPLIQLPTAPSFGTMAIIYSGDGGWRDIDKSIGDVLQKDGVPTVGVDSLRYFWSKKKPDETAKDMARIIDTYTKLWGAEHVILVGYSFGADILPKAYDLLPVGDKKKIVEISLLGVSNTANYQISVGAFLGNSYGDAPTLPALGKLQAQMIQCFYGELETDSVCLKLQGTGSELIKTSGGHHFDGRYDVLAHDIVNGAKRRLAVAGNRDSNVAAERY</sequence>
<dbReference type="AlphaFoldDB" id="A0A1C3WEJ2"/>
<evidence type="ECO:0000313" key="4">
    <source>
        <dbReference type="Proteomes" id="UP000199205"/>
    </source>
</evidence>
<evidence type="ECO:0000259" key="2">
    <source>
        <dbReference type="Pfam" id="PF06057"/>
    </source>
</evidence>
<reference evidence="3 4" key="1">
    <citation type="submission" date="2016-08" db="EMBL/GenBank/DDBJ databases">
        <authorList>
            <person name="Seilhamer J.J."/>
        </authorList>
    </citation>
    <scope>NUCLEOTIDE SEQUENCE [LARGE SCALE GENOMIC DNA]</scope>
    <source>
        <strain evidence="3 4">P1-7</strain>
    </source>
</reference>
<dbReference type="Gene3D" id="3.40.50.1820">
    <property type="entry name" value="alpha/beta hydrolase"/>
    <property type="match status" value="1"/>
</dbReference>
<keyword evidence="1" id="KW-0732">Signal</keyword>
<evidence type="ECO:0000256" key="1">
    <source>
        <dbReference type="SAM" id="SignalP"/>
    </source>
</evidence>
<feature type="chain" id="PRO_5008685550" evidence="1">
    <location>
        <begin position="21"/>
        <end position="469"/>
    </location>
</feature>
<dbReference type="SUPFAM" id="SSF53474">
    <property type="entry name" value="alpha/beta-Hydrolases"/>
    <property type="match status" value="1"/>
</dbReference>
<dbReference type="InterPro" id="IPR011225">
    <property type="entry name" value="IV_sec_VirJ"/>
</dbReference>
<feature type="signal peptide" evidence="1">
    <location>
        <begin position="1"/>
        <end position="20"/>
    </location>
</feature>
<evidence type="ECO:0000313" key="3">
    <source>
        <dbReference type="EMBL" id="SCB38134.1"/>
    </source>
</evidence>
<accession>A0A1C3WEJ2</accession>
<dbReference type="InterPro" id="IPR029058">
    <property type="entry name" value="AB_hydrolase_fold"/>
</dbReference>
<dbReference type="InterPro" id="IPR010333">
    <property type="entry name" value="VirJ"/>
</dbReference>
<organism evidence="3 4">
    <name type="scientific">Rhizobium lusitanum</name>
    <dbReference type="NCBI Taxonomy" id="293958"/>
    <lineage>
        <taxon>Bacteria</taxon>
        <taxon>Pseudomonadati</taxon>
        <taxon>Pseudomonadota</taxon>
        <taxon>Alphaproteobacteria</taxon>
        <taxon>Hyphomicrobiales</taxon>
        <taxon>Rhizobiaceae</taxon>
        <taxon>Rhizobium/Agrobacterium group</taxon>
        <taxon>Rhizobium</taxon>
    </lineage>
</organism>
<feature type="domain" description="Bacterial virulence" evidence="2">
    <location>
        <begin position="266"/>
        <end position="453"/>
    </location>
</feature>
<proteinExistence type="predicted"/>
<dbReference type="ESTHER" id="9rhiz-a0a1c3wej2">
    <property type="family name" value="VirJ"/>
</dbReference>
<protein>
    <submittedName>
        <fullName evidence="3">Type IV secretory pathway, VirJ component</fullName>
    </submittedName>
</protein>
<dbReference type="Proteomes" id="UP000199205">
    <property type="component" value="Unassembled WGS sequence"/>
</dbReference>
<gene>
    <name evidence="3" type="ORF">GA0061101_110135</name>
</gene>
<name>A0A1C3WEJ2_9HYPH</name>
<dbReference type="Pfam" id="PF06057">
    <property type="entry name" value="VirJ"/>
    <property type="match status" value="1"/>
</dbReference>
<dbReference type="EMBL" id="FMAF01000010">
    <property type="protein sequence ID" value="SCB38134.1"/>
    <property type="molecule type" value="Genomic_DNA"/>
</dbReference>